<dbReference type="EMBL" id="CAJVPT010006751">
    <property type="protein sequence ID" value="CAG8534357.1"/>
    <property type="molecule type" value="Genomic_DNA"/>
</dbReference>
<evidence type="ECO:0000313" key="2">
    <source>
        <dbReference type="Proteomes" id="UP000789525"/>
    </source>
</evidence>
<organism evidence="1 2">
    <name type="scientific">Acaulospora colombiana</name>
    <dbReference type="NCBI Taxonomy" id="27376"/>
    <lineage>
        <taxon>Eukaryota</taxon>
        <taxon>Fungi</taxon>
        <taxon>Fungi incertae sedis</taxon>
        <taxon>Mucoromycota</taxon>
        <taxon>Glomeromycotina</taxon>
        <taxon>Glomeromycetes</taxon>
        <taxon>Diversisporales</taxon>
        <taxon>Acaulosporaceae</taxon>
        <taxon>Acaulospora</taxon>
    </lineage>
</organism>
<proteinExistence type="predicted"/>
<keyword evidence="2" id="KW-1185">Reference proteome</keyword>
<comment type="caution">
    <text evidence="1">The sequence shown here is derived from an EMBL/GenBank/DDBJ whole genome shotgun (WGS) entry which is preliminary data.</text>
</comment>
<evidence type="ECO:0000313" key="1">
    <source>
        <dbReference type="EMBL" id="CAG8534357.1"/>
    </source>
</evidence>
<name>A0ACA9LM53_9GLOM</name>
<protein>
    <submittedName>
        <fullName evidence="1">3578_t:CDS:1</fullName>
    </submittedName>
</protein>
<accession>A0ACA9LM53</accession>
<gene>
    <name evidence="1" type="ORF">ACOLOM_LOCUS4209</name>
</gene>
<dbReference type="Proteomes" id="UP000789525">
    <property type="component" value="Unassembled WGS sequence"/>
</dbReference>
<reference evidence="1" key="1">
    <citation type="submission" date="2021-06" db="EMBL/GenBank/DDBJ databases">
        <authorList>
            <person name="Kallberg Y."/>
            <person name="Tangrot J."/>
            <person name="Rosling A."/>
        </authorList>
    </citation>
    <scope>NUCLEOTIDE SEQUENCE</scope>
    <source>
        <strain evidence="1">CL356</strain>
    </source>
</reference>
<sequence>MLNSNVDINNNRIRKSIALQKREGCIYLLSSKLRIKQNVVFERHNTK</sequence>